<evidence type="ECO:0000256" key="7">
    <source>
        <dbReference type="RuleBase" id="RU363069"/>
    </source>
</evidence>
<keyword evidence="7" id="KW-0233">DNA recombination</keyword>
<organism evidence="10 11">
    <name type="scientific">Anaerococcus porci</name>
    <dbReference type="NCBI Taxonomy" id="2652269"/>
    <lineage>
        <taxon>Bacteria</taxon>
        <taxon>Bacillati</taxon>
        <taxon>Bacillota</taxon>
        <taxon>Tissierellia</taxon>
        <taxon>Tissierellales</taxon>
        <taxon>Peptoniphilaceae</taxon>
        <taxon>Anaerococcus</taxon>
    </lineage>
</organism>
<gene>
    <name evidence="7" type="primary">sbcD</name>
    <name evidence="10" type="ORF">FYJ26_02405</name>
</gene>
<comment type="caution">
    <text evidence="10">The sequence shown here is derived from an EMBL/GenBank/DDBJ whole genome shotgun (WGS) entry which is preliminary data.</text>
</comment>
<dbReference type="GO" id="GO:0004519">
    <property type="term" value="F:endonuclease activity"/>
    <property type="evidence" value="ECO:0007669"/>
    <property type="project" value="UniProtKB-KW"/>
</dbReference>
<dbReference type="GO" id="GO:0006260">
    <property type="term" value="P:DNA replication"/>
    <property type="evidence" value="ECO:0007669"/>
    <property type="project" value="UniProtKB-KW"/>
</dbReference>
<dbReference type="InterPro" id="IPR004843">
    <property type="entry name" value="Calcineurin-like_PHP"/>
</dbReference>
<evidence type="ECO:0000256" key="1">
    <source>
        <dbReference type="ARBA" id="ARBA00010555"/>
    </source>
</evidence>
<proteinExistence type="inferred from homology"/>
<dbReference type="CDD" id="cd00840">
    <property type="entry name" value="MPP_Mre11_N"/>
    <property type="match status" value="1"/>
</dbReference>
<keyword evidence="4 7" id="KW-0540">Nuclease</keyword>
<feature type="domain" description="Calcineurin-like phosphoesterase" evidence="8">
    <location>
        <begin position="1"/>
        <end position="216"/>
    </location>
</feature>
<evidence type="ECO:0000256" key="3">
    <source>
        <dbReference type="ARBA" id="ARBA00013365"/>
    </source>
</evidence>
<evidence type="ECO:0000313" key="11">
    <source>
        <dbReference type="Proteomes" id="UP000441925"/>
    </source>
</evidence>
<accession>A0A6N7VEI0</accession>
<keyword evidence="5 7" id="KW-0378">Hydrolase</keyword>
<keyword evidence="6 7" id="KW-0269">Exonuclease</keyword>
<evidence type="ECO:0000256" key="2">
    <source>
        <dbReference type="ARBA" id="ARBA00011322"/>
    </source>
</evidence>
<dbReference type="Gene3D" id="3.60.21.10">
    <property type="match status" value="1"/>
</dbReference>
<evidence type="ECO:0000313" key="10">
    <source>
        <dbReference type="EMBL" id="MSS77281.1"/>
    </source>
</evidence>
<dbReference type="NCBIfam" id="TIGR00619">
    <property type="entry name" value="sbcd"/>
    <property type="match status" value="1"/>
</dbReference>
<dbReference type="RefSeq" id="WP_154539267.1">
    <property type="nucleotide sequence ID" value="NZ_JAXDSU010000055.1"/>
</dbReference>
<evidence type="ECO:0000256" key="5">
    <source>
        <dbReference type="ARBA" id="ARBA00022801"/>
    </source>
</evidence>
<dbReference type="GO" id="GO:0006310">
    <property type="term" value="P:DNA recombination"/>
    <property type="evidence" value="ECO:0007669"/>
    <property type="project" value="UniProtKB-KW"/>
</dbReference>
<dbReference type="PANTHER" id="PTHR30337:SF0">
    <property type="entry name" value="NUCLEASE SBCCD SUBUNIT D"/>
    <property type="match status" value="1"/>
</dbReference>
<dbReference type="InterPro" id="IPR026843">
    <property type="entry name" value="SbcD_C"/>
</dbReference>
<sequence length="366" mass="42748">MRILHLSDLHIGKMIGNYSLLEEQKYGLDQILDIVKRENVDLIIIAGDIFDTSIPKNEAMKVYDDFINSLVFKFKKKVIAIAGNHDSGKRLEISKSFFEKSNYFVYGDSFFNKISFEDSFGTINFYPIPFISLARARSEIDPNIESFNDLYKILLKDIDYEDRNVLISHCYANESANEDTLEIQEGEKPLSIGGNDAMDAHLFMKFDYVALGHLHRKHFVLDEKIRYSGSFMKYSFSEVNQRKTVSIIDLNDNLKIKEIEIKALNDFRVIDNYFEKILKMKDSNDYIQFILKDKNPIDSPMAKLKLKFPNAVSIKYQYDQNLDISDKIDIDIKNLSTLEIIKKFYEFKMDEKMPENEESILKRVLE</sequence>
<evidence type="ECO:0000256" key="6">
    <source>
        <dbReference type="ARBA" id="ARBA00022839"/>
    </source>
</evidence>
<dbReference type="Proteomes" id="UP000441925">
    <property type="component" value="Unassembled WGS sequence"/>
</dbReference>
<keyword evidence="11" id="KW-1185">Reference proteome</keyword>
<dbReference type="Pfam" id="PF00149">
    <property type="entry name" value="Metallophos"/>
    <property type="match status" value="1"/>
</dbReference>
<evidence type="ECO:0000259" key="9">
    <source>
        <dbReference type="Pfam" id="PF12320"/>
    </source>
</evidence>
<dbReference type="Pfam" id="PF12320">
    <property type="entry name" value="SbcD_C"/>
    <property type="match status" value="1"/>
</dbReference>
<reference evidence="10 11" key="1">
    <citation type="submission" date="2019-08" db="EMBL/GenBank/DDBJ databases">
        <title>In-depth cultivation of the pig gut microbiome towards novel bacterial diversity and tailored functional studies.</title>
        <authorList>
            <person name="Wylensek D."/>
            <person name="Hitch T.C.A."/>
            <person name="Clavel T."/>
        </authorList>
    </citation>
    <scope>NUCLEOTIDE SEQUENCE [LARGE SCALE GENOMIC DNA]</scope>
    <source>
        <strain evidence="10 11">WCA-380-WT-2B</strain>
    </source>
</reference>
<feature type="domain" description="Nuclease SbcCD subunit D C-terminal" evidence="9">
    <location>
        <begin position="265"/>
        <end position="347"/>
    </location>
</feature>
<dbReference type="InterPro" id="IPR004593">
    <property type="entry name" value="SbcD"/>
</dbReference>
<name>A0A6N7VEI0_9FIRM</name>
<dbReference type="InterPro" id="IPR041796">
    <property type="entry name" value="Mre11_N"/>
</dbReference>
<dbReference type="GO" id="GO:0008408">
    <property type="term" value="F:3'-5' exonuclease activity"/>
    <property type="evidence" value="ECO:0007669"/>
    <property type="project" value="InterPro"/>
</dbReference>
<comment type="subunit">
    <text evidence="2 7">Heterodimer of SbcC and SbcD.</text>
</comment>
<comment type="similarity">
    <text evidence="1 7">Belongs to the SbcD family.</text>
</comment>
<keyword evidence="7" id="KW-0235">DNA replication</keyword>
<comment type="function">
    <text evidence="7">SbcCD cleaves DNA hairpin structures. These structures can inhibit DNA replication and are intermediates in certain DNA recombination reactions. The complex acts as a 3'-&gt;5' double strand exonuclease that can open hairpins. It also has a 5' single-strand endonuclease activity.</text>
</comment>
<dbReference type="EMBL" id="VULQ01000002">
    <property type="protein sequence ID" value="MSS77281.1"/>
    <property type="molecule type" value="Genomic_DNA"/>
</dbReference>
<evidence type="ECO:0000259" key="8">
    <source>
        <dbReference type="Pfam" id="PF00149"/>
    </source>
</evidence>
<dbReference type="AlphaFoldDB" id="A0A6N7VEI0"/>
<dbReference type="SUPFAM" id="SSF56300">
    <property type="entry name" value="Metallo-dependent phosphatases"/>
    <property type="match status" value="1"/>
</dbReference>
<dbReference type="InterPro" id="IPR029052">
    <property type="entry name" value="Metallo-depent_PP-like"/>
</dbReference>
<keyword evidence="7" id="KW-0255">Endonuclease</keyword>
<evidence type="ECO:0000256" key="4">
    <source>
        <dbReference type="ARBA" id="ARBA00022722"/>
    </source>
</evidence>
<dbReference type="InterPro" id="IPR050535">
    <property type="entry name" value="DNA_Repair-Maintenance_Comp"/>
</dbReference>
<protein>
    <recommendedName>
        <fullName evidence="3 7">Nuclease SbcCD subunit D</fullName>
    </recommendedName>
</protein>
<dbReference type="PANTHER" id="PTHR30337">
    <property type="entry name" value="COMPONENT OF ATP-DEPENDENT DSDNA EXONUCLEASE"/>
    <property type="match status" value="1"/>
</dbReference>